<dbReference type="AlphaFoldDB" id="A0A9W8MF50"/>
<dbReference type="PANTHER" id="PTHR15835:SF6">
    <property type="entry name" value="ZINC FINGER C3HC-TYPE PROTEIN 1"/>
    <property type="match status" value="1"/>
</dbReference>
<sequence length="593" mass="63896">MEPSASTASPIPQPQESNLRAKKRKLEDAFQTLDNAVQGPSSTKDDRPSPPKKTHVSRSIYSTLAKYGIKSSKAQTAQSTPPFIRSSTAPELGAKTPHLTAILSRVASKAKNAFTFKFNSESPSFLPASAEYRPSSLQSFLSRLETFKLATYANKPTNINAVAASRCGWTNDGKDRLVCGLCNSSWVVAGREGMSRDAANALIEKQRQGLVDNHKKGCPWKTRQCDPSIYCVPLKTPTVMVKELKENATTLEPLVSDIGIRHPLTSKQVSSLKKTLSSEPSSLHTEAEPSADAMDVDDVPDSNSQKVELSEAAILASLFGWALVPPTSTSESSPRRQPPSASMSASRAPSRRGSPSRTTSRRSSISFAGGSASPAPESRAPLFRLPANLFAKRENAMLQCTLCQRRVGLWAFTPRKPDETTTATATSTDTNTNPPASDDLNPSSSPSRPKKPLPQRQFDLLKEHRSYCPYVVKSTTVPSLPDLKSKASNPNNNGHMRSSSSLSHLNAANAGAGAGANEGWRAVLSVVLRYRMAQRHRNEYYDVFGGPNGATNQDDGTAEVGPSSEVDNVKAMVAGVKEQGGRELLKYVKGLLG</sequence>
<feature type="region of interest" description="Disordered" evidence="6">
    <location>
        <begin position="326"/>
        <end position="379"/>
    </location>
</feature>
<feature type="compositionally biased region" description="Low complexity" evidence="6">
    <location>
        <begin position="420"/>
        <end position="447"/>
    </location>
</feature>
<dbReference type="EMBL" id="JANBPK010001045">
    <property type="protein sequence ID" value="KAJ2926828.1"/>
    <property type="molecule type" value="Genomic_DNA"/>
</dbReference>
<dbReference type="InterPro" id="IPR012935">
    <property type="entry name" value="NuBaID_N"/>
</dbReference>
<dbReference type="PANTHER" id="PTHR15835">
    <property type="entry name" value="NUCLEAR-INTERACTING PARTNER OF ALK"/>
    <property type="match status" value="1"/>
</dbReference>
<organism evidence="9 10">
    <name type="scientific">Candolleomyces eurysporus</name>
    <dbReference type="NCBI Taxonomy" id="2828524"/>
    <lineage>
        <taxon>Eukaryota</taxon>
        <taxon>Fungi</taxon>
        <taxon>Dikarya</taxon>
        <taxon>Basidiomycota</taxon>
        <taxon>Agaricomycotina</taxon>
        <taxon>Agaricomycetes</taxon>
        <taxon>Agaricomycetidae</taxon>
        <taxon>Agaricales</taxon>
        <taxon>Agaricineae</taxon>
        <taxon>Psathyrellaceae</taxon>
        <taxon>Candolleomyces</taxon>
    </lineage>
</organism>
<reference evidence="9" key="1">
    <citation type="submission" date="2022-06" db="EMBL/GenBank/DDBJ databases">
        <title>Genome Sequence of Candolleomyces eurysporus.</title>
        <authorList>
            <person name="Buettner E."/>
        </authorList>
    </citation>
    <scope>NUCLEOTIDE SEQUENCE</scope>
    <source>
        <strain evidence="9">VTCC 930004</strain>
    </source>
</reference>
<dbReference type="OrthoDB" id="2592092at2759"/>
<dbReference type="GO" id="GO:0008270">
    <property type="term" value="F:zinc ion binding"/>
    <property type="evidence" value="ECO:0007669"/>
    <property type="project" value="UniProtKB-KW"/>
</dbReference>
<proteinExistence type="predicted"/>
<keyword evidence="4" id="KW-0862">Zinc</keyword>
<evidence type="ECO:0000256" key="6">
    <source>
        <dbReference type="SAM" id="MobiDB-lite"/>
    </source>
</evidence>
<feature type="compositionally biased region" description="Polar residues" evidence="6">
    <location>
        <begin position="1"/>
        <end position="18"/>
    </location>
</feature>
<comment type="caution">
    <text evidence="9">The sequence shown here is derived from an EMBL/GenBank/DDBJ whole genome shotgun (WGS) entry which is preliminary data.</text>
</comment>
<feature type="compositionally biased region" description="Polar residues" evidence="6">
    <location>
        <begin position="32"/>
        <end position="42"/>
    </location>
</feature>
<dbReference type="InterPro" id="IPR013909">
    <property type="entry name" value="NuBaID_C"/>
</dbReference>
<evidence type="ECO:0000259" key="7">
    <source>
        <dbReference type="Pfam" id="PF07967"/>
    </source>
</evidence>
<keyword evidence="5" id="KW-0539">Nucleus</keyword>
<feature type="region of interest" description="Disordered" evidence="6">
    <location>
        <begin position="1"/>
        <end position="57"/>
    </location>
</feature>
<feature type="region of interest" description="Disordered" evidence="6">
    <location>
        <begin position="414"/>
        <end position="454"/>
    </location>
</feature>
<feature type="region of interest" description="Disordered" evidence="6">
    <location>
        <begin position="268"/>
        <end position="305"/>
    </location>
</feature>
<dbReference type="Pfam" id="PF08600">
    <property type="entry name" value="NuBaID_C"/>
    <property type="match status" value="1"/>
</dbReference>
<dbReference type="GO" id="GO:0005634">
    <property type="term" value="C:nucleus"/>
    <property type="evidence" value="ECO:0007669"/>
    <property type="project" value="UniProtKB-SubCell"/>
</dbReference>
<evidence type="ECO:0000259" key="8">
    <source>
        <dbReference type="Pfam" id="PF08600"/>
    </source>
</evidence>
<feature type="compositionally biased region" description="Polar residues" evidence="6">
    <location>
        <begin position="268"/>
        <end position="284"/>
    </location>
</feature>
<evidence type="ECO:0000256" key="1">
    <source>
        <dbReference type="ARBA" id="ARBA00004123"/>
    </source>
</evidence>
<evidence type="ECO:0008006" key="11">
    <source>
        <dbReference type="Google" id="ProtNLM"/>
    </source>
</evidence>
<feature type="domain" description="C3HC-type" evidence="7">
    <location>
        <begin position="135"/>
        <end position="251"/>
    </location>
</feature>
<accession>A0A9W8MF50</accession>
<name>A0A9W8MF50_9AGAR</name>
<evidence type="ECO:0000256" key="5">
    <source>
        <dbReference type="ARBA" id="ARBA00023242"/>
    </source>
</evidence>
<evidence type="ECO:0000313" key="10">
    <source>
        <dbReference type="Proteomes" id="UP001140091"/>
    </source>
</evidence>
<feature type="region of interest" description="Disordered" evidence="6">
    <location>
        <begin position="544"/>
        <end position="563"/>
    </location>
</feature>
<keyword evidence="10" id="KW-1185">Reference proteome</keyword>
<feature type="region of interest" description="Disordered" evidence="6">
    <location>
        <begin position="479"/>
        <end position="502"/>
    </location>
</feature>
<feature type="non-terminal residue" evidence="9">
    <location>
        <position position="593"/>
    </location>
</feature>
<feature type="compositionally biased region" description="Polar residues" evidence="6">
    <location>
        <begin position="486"/>
        <end position="502"/>
    </location>
</feature>
<keyword evidence="3" id="KW-0863">Zinc-finger</keyword>
<keyword evidence="2" id="KW-0479">Metal-binding</keyword>
<evidence type="ECO:0000256" key="4">
    <source>
        <dbReference type="ARBA" id="ARBA00022833"/>
    </source>
</evidence>
<gene>
    <name evidence="9" type="ORF">H1R20_g10272</name>
</gene>
<dbReference type="Proteomes" id="UP001140091">
    <property type="component" value="Unassembled WGS sequence"/>
</dbReference>
<feature type="compositionally biased region" description="Low complexity" evidence="6">
    <location>
        <begin position="338"/>
        <end position="368"/>
    </location>
</feature>
<comment type="subcellular location">
    <subcellularLocation>
        <location evidence="1">Nucleus</location>
    </subcellularLocation>
</comment>
<evidence type="ECO:0000256" key="2">
    <source>
        <dbReference type="ARBA" id="ARBA00022723"/>
    </source>
</evidence>
<protein>
    <recommendedName>
        <fullName evidence="11">Zf-C3HC-domain-containing protein</fullName>
    </recommendedName>
</protein>
<dbReference type="Pfam" id="PF07967">
    <property type="entry name" value="zf-C3HC"/>
    <property type="match status" value="1"/>
</dbReference>
<evidence type="ECO:0000256" key="3">
    <source>
        <dbReference type="ARBA" id="ARBA00022771"/>
    </source>
</evidence>
<evidence type="ECO:0000313" key="9">
    <source>
        <dbReference type="EMBL" id="KAJ2926828.1"/>
    </source>
</evidence>
<feature type="domain" description="NuBaID C-terminal" evidence="8">
    <location>
        <begin position="394"/>
        <end position="475"/>
    </location>
</feature>